<name>A0A0K2UHW6_LEPSM</name>
<feature type="region of interest" description="Disordered" evidence="1">
    <location>
        <begin position="138"/>
        <end position="168"/>
    </location>
</feature>
<sequence length="458" mass="49630">MNSTGLIFLILAIVFMLALIYLCCWWYCTQRRCCGVANHKKSNNGPAYTRANSLNSEEKPPYTSTAVDNNNISYKNVPYTSSKSEVKYPSAPEAAKPMSYTSMRQSTLPSNEAKYSMGLVAPQPPSSTEAKYDMGLVAPPPPSSIEDLKLQKTSPPSPQSEKKVSLGMVSNPAVSTTSVTQVKEKSYQPLMGSERKYSSGVTRVDYSVGLPFHNTTTISTIAERKMSQLSEKFELPAWTTEKRSASPYRPHSPFEPSASSRHSIISNSDKEFNRYTGIRSFGNTTKPATAKKNVTDEDAEQTVTIKIKADEADKVSSILSKAVLSGELSSAEAVSSEKTVDVKKILERYEHGISTEPEGNATTSSTTVLSGTESKTIVLPALSSSLVPIITTMDADDGGSGVLSIVDNFVSSVQESAPQYSIEKTVITSSQEHGKGMETTMTTRKSSSSIKENEDDSS</sequence>
<feature type="compositionally biased region" description="Polar residues" evidence="1">
    <location>
        <begin position="439"/>
        <end position="450"/>
    </location>
</feature>
<dbReference type="EMBL" id="HACA01020171">
    <property type="protein sequence ID" value="CDW37532.1"/>
    <property type="molecule type" value="Transcribed_RNA"/>
</dbReference>
<proteinExistence type="predicted"/>
<evidence type="ECO:0000256" key="1">
    <source>
        <dbReference type="SAM" id="MobiDB-lite"/>
    </source>
</evidence>
<feature type="region of interest" description="Disordered" evidence="1">
    <location>
        <begin position="428"/>
        <end position="458"/>
    </location>
</feature>
<reference evidence="3" key="1">
    <citation type="submission" date="2014-05" db="EMBL/GenBank/DDBJ databases">
        <authorList>
            <person name="Chronopoulou M."/>
        </authorList>
    </citation>
    <scope>NUCLEOTIDE SEQUENCE</scope>
    <source>
        <tissue evidence="3">Whole organism</tissue>
    </source>
</reference>
<protein>
    <submittedName>
        <fullName evidence="3">Uncharacterized protein</fullName>
    </submittedName>
</protein>
<dbReference type="AlphaFoldDB" id="A0A0K2UHW6"/>
<evidence type="ECO:0000313" key="3">
    <source>
        <dbReference type="EMBL" id="CDW37532.1"/>
    </source>
</evidence>
<keyword evidence="2" id="KW-1133">Transmembrane helix</keyword>
<feature type="transmembrane region" description="Helical" evidence="2">
    <location>
        <begin position="6"/>
        <end position="28"/>
    </location>
</feature>
<keyword evidence="2" id="KW-0812">Transmembrane</keyword>
<accession>A0A0K2UHW6</accession>
<feature type="region of interest" description="Disordered" evidence="1">
    <location>
        <begin position="241"/>
        <end position="262"/>
    </location>
</feature>
<evidence type="ECO:0000256" key="2">
    <source>
        <dbReference type="SAM" id="Phobius"/>
    </source>
</evidence>
<organism evidence="3">
    <name type="scientific">Lepeophtheirus salmonis</name>
    <name type="common">Salmon louse</name>
    <name type="synonym">Caligus salmonis</name>
    <dbReference type="NCBI Taxonomy" id="72036"/>
    <lineage>
        <taxon>Eukaryota</taxon>
        <taxon>Metazoa</taxon>
        <taxon>Ecdysozoa</taxon>
        <taxon>Arthropoda</taxon>
        <taxon>Crustacea</taxon>
        <taxon>Multicrustacea</taxon>
        <taxon>Hexanauplia</taxon>
        <taxon>Copepoda</taxon>
        <taxon>Siphonostomatoida</taxon>
        <taxon>Caligidae</taxon>
        <taxon>Lepeophtheirus</taxon>
    </lineage>
</organism>
<keyword evidence="2" id="KW-0472">Membrane</keyword>